<evidence type="ECO:0000256" key="6">
    <source>
        <dbReference type="PIRSR" id="PIRSR604254-1"/>
    </source>
</evidence>
<feature type="transmembrane region" description="Helical" evidence="8">
    <location>
        <begin position="187"/>
        <end position="207"/>
    </location>
</feature>
<evidence type="ECO:0000256" key="5">
    <source>
        <dbReference type="ARBA" id="ARBA00023136"/>
    </source>
</evidence>
<evidence type="ECO:0000256" key="8">
    <source>
        <dbReference type="SAM" id="Phobius"/>
    </source>
</evidence>
<dbReference type="GO" id="GO:0016020">
    <property type="term" value="C:membrane"/>
    <property type="evidence" value="ECO:0007669"/>
    <property type="project" value="UniProtKB-SubCell"/>
</dbReference>
<organism evidence="9">
    <name type="scientific">Blastobotrys adeninivorans</name>
    <name type="common">Yeast</name>
    <name type="synonym">Arxula adeninivorans</name>
    <dbReference type="NCBI Taxonomy" id="409370"/>
    <lineage>
        <taxon>Eukaryota</taxon>
        <taxon>Fungi</taxon>
        <taxon>Dikarya</taxon>
        <taxon>Ascomycota</taxon>
        <taxon>Saccharomycotina</taxon>
        <taxon>Dipodascomycetes</taxon>
        <taxon>Dipodascales</taxon>
        <taxon>Trichomonascaceae</taxon>
        <taxon>Blastobotrys</taxon>
    </lineage>
</organism>
<feature type="transmembrane region" description="Helical" evidence="8">
    <location>
        <begin position="292"/>
        <end position="315"/>
    </location>
</feature>
<keyword evidence="6" id="KW-0862">Zinc</keyword>
<reference evidence="9" key="2">
    <citation type="submission" date="2014-06" db="EMBL/GenBank/DDBJ databases">
        <title>The complete genome of Blastobotrys (Arxula) adeninivorans LS3 - a yeast of biotechnological interest.</title>
        <authorList>
            <person name="Kunze G."/>
            <person name="Gaillardin C."/>
            <person name="Czernicka M."/>
            <person name="Durrens P."/>
            <person name="Martin T."/>
            <person name="Boer E."/>
            <person name="Gabaldon T."/>
            <person name="Cruz J."/>
            <person name="Talla E."/>
            <person name="Marck C."/>
            <person name="Goffeau A."/>
            <person name="Barbe V."/>
            <person name="Baret P."/>
            <person name="Baronian K."/>
            <person name="Beier S."/>
            <person name="Bleykasten C."/>
            <person name="Bode R."/>
            <person name="Casaregola S."/>
            <person name="Despons L."/>
            <person name="Fairhead C."/>
            <person name="Giersberg M."/>
            <person name="Gierski P."/>
            <person name="Hahnel U."/>
            <person name="Hartmann A."/>
            <person name="Jankowska D."/>
            <person name="Jubin C."/>
            <person name="Jung P."/>
            <person name="Lafontaine I."/>
            <person name="Leh-Louis V."/>
            <person name="Lemaire M."/>
            <person name="Marcet-Houben M."/>
            <person name="Mascher M."/>
            <person name="Morel G."/>
            <person name="Richard G.-F."/>
            <person name="Riechen J."/>
            <person name="Sacerdot C."/>
            <person name="Sarkar A."/>
            <person name="Savel G."/>
            <person name="Schacherer J."/>
            <person name="Sherman D."/>
            <person name="Straub M.-L."/>
            <person name="Stein N."/>
            <person name="Thierry A."/>
            <person name="Trautwein-Schult A."/>
            <person name="Westhof E."/>
            <person name="Worch S."/>
            <person name="Dujon B."/>
            <person name="Souciet J.-L."/>
            <person name="Wincker P."/>
            <person name="Scholz U."/>
            <person name="Neuveglise N."/>
        </authorList>
    </citation>
    <scope>NUCLEOTIDE SEQUENCE</scope>
    <source>
        <strain evidence="9">LS3</strain>
    </source>
</reference>
<feature type="transmembrane region" description="Helical" evidence="8">
    <location>
        <begin position="162"/>
        <end position="181"/>
    </location>
</feature>
<feature type="region of interest" description="Disordered" evidence="7">
    <location>
        <begin position="1"/>
        <end position="21"/>
    </location>
</feature>
<keyword evidence="3 8" id="KW-0812">Transmembrane</keyword>
<feature type="transmembrane region" description="Helical" evidence="8">
    <location>
        <begin position="124"/>
        <end position="146"/>
    </location>
</feature>
<dbReference type="EMBL" id="HG937694">
    <property type="protein sequence ID" value="CDP37455.1"/>
    <property type="molecule type" value="Genomic_DNA"/>
</dbReference>
<dbReference type="Pfam" id="PF03006">
    <property type="entry name" value="HlyIII"/>
    <property type="match status" value="1"/>
</dbReference>
<feature type="transmembrane region" description="Helical" evidence="8">
    <location>
        <begin position="219"/>
        <end position="241"/>
    </location>
</feature>
<comment type="subcellular location">
    <subcellularLocation>
        <location evidence="1">Membrane</location>
        <topology evidence="1">Multi-pass membrane protein</topology>
    </subcellularLocation>
</comment>
<evidence type="ECO:0000313" key="9">
    <source>
        <dbReference type="EMBL" id="CDP37455.1"/>
    </source>
</evidence>
<evidence type="ECO:0000256" key="1">
    <source>
        <dbReference type="ARBA" id="ARBA00004141"/>
    </source>
</evidence>
<evidence type="ECO:0000256" key="4">
    <source>
        <dbReference type="ARBA" id="ARBA00022989"/>
    </source>
</evidence>
<feature type="binding site" evidence="6">
    <location>
        <position position="294"/>
    </location>
    <ligand>
        <name>Zn(2+)</name>
        <dbReference type="ChEBI" id="CHEBI:29105"/>
    </ligand>
</feature>
<keyword evidence="6" id="KW-0479">Metal-binding</keyword>
<proteinExistence type="inferred from homology"/>
<dbReference type="InterPro" id="IPR004254">
    <property type="entry name" value="AdipoR/HlyIII-related"/>
</dbReference>
<feature type="binding site" evidence="6">
    <location>
        <position position="144"/>
    </location>
    <ligand>
        <name>Zn(2+)</name>
        <dbReference type="ChEBI" id="CHEBI:29105"/>
    </ligand>
</feature>
<gene>
    <name evidence="9" type="ORF">GNLVRS02_ARAD1D11902g</name>
</gene>
<evidence type="ECO:0000256" key="2">
    <source>
        <dbReference type="ARBA" id="ARBA00007018"/>
    </source>
</evidence>
<dbReference type="AlphaFoldDB" id="A0A060T8J4"/>
<protein>
    <submittedName>
        <fullName evidence="9">ARAD1D11902p</fullName>
    </submittedName>
</protein>
<comment type="similarity">
    <text evidence="2">Belongs to the ADIPOR family.</text>
</comment>
<dbReference type="GO" id="GO:0006882">
    <property type="term" value="P:intracellular zinc ion homeostasis"/>
    <property type="evidence" value="ECO:0007669"/>
    <property type="project" value="TreeGrafter"/>
</dbReference>
<reference evidence="9" key="1">
    <citation type="submission" date="2014-02" db="EMBL/GenBank/DDBJ databases">
        <authorList>
            <person name="Genoscope - CEA"/>
        </authorList>
    </citation>
    <scope>NUCLEOTIDE SEQUENCE</scope>
    <source>
        <strain evidence="9">LS3</strain>
    </source>
</reference>
<dbReference type="PhylomeDB" id="A0A060T8J4"/>
<feature type="binding site" evidence="6">
    <location>
        <position position="290"/>
    </location>
    <ligand>
        <name>Zn(2+)</name>
        <dbReference type="ChEBI" id="CHEBI:29105"/>
    </ligand>
</feature>
<name>A0A060T8J4_BLAAD</name>
<evidence type="ECO:0000256" key="3">
    <source>
        <dbReference type="ARBA" id="ARBA00022692"/>
    </source>
</evidence>
<accession>A0A060T8J4</accession>
<keyword evidence="4 8" id="KW-1133">Transmembrane helix</keyword>
<dbReference type="PANTHER" id="PTHR20855">
    <property type="entry name" value="ADIPOR/PROGESTIN RECEPTOR-RELATED"/>
    <property type="match status" value="1"/>
</dbReference>
<feature type="transmembrane region" description="Helical" evidence="8">
    <location>
        <begin position="253"/>
        <end position="272"/>
    </location>
</feature>
<dbReference type="GO" id="GO:0038023">
    <property type="term" value="F:signaling receptor activity"/>
    <property type="evidence" value="ECO:0007669"/>
    <property type="project" value="TreeGrafter"/>
</dbReference>
<evidence type="ECO:0000256" key="7">
    <source>
        <dbReference type="SAM" id="MobiDB-lite"/>
    </source>
</evidence>
<keyword evidence="5 8" id="KW-0472">Membrane</keyword>
<feature type="compositionally biased region" description="Low complexity" evidence="7">
    <location>
        <begin position="10"/>
        <end position="20"/>
    </location>
</feature>
<sequence length="322" mass="35572">MGLKYRKTGGESQVEGSEQGDTLVGSLKGAAEQSKKALTVHWDDLPEWQKDNHYIISGYVPETSSLWKCIHSLSYVHNETGNIYTHLLPGLVLLAALILGGTVASEYYLSLVPEYLSTSWRDHAAFTIFVAGCATCLGMSGVFHCLKSHSEVVASFGNKLDYFGIVVLIQASMVSMIYYGLYDHPKLQSTFWGFTSVLGLGCTIASLSDRFRTPEWRPYRATMFVLYGLSGVLPVVAGVMVLGFAESWNRSQLPWLLSEAFLYISGAGLYAARVPERFKPGAFDLWGHSHQIFHVLVLLAAFSHGKGLLNAYHYIHTSVITN</sequence>
<dbReference type="PANTHER" id="PTHR20855:SF52">
    <property type="entry name" value="ADIPONECTIN RECEPTOR PROTEIN"/>
    <property type="match status" value="1"/>
</dbReference>
<feature type="transmembrane region" description="Helical" evidence="8">
    <location>
        <begin position="83"/>
        <end position="104"/>
    </location>
</feature>
<dbReference type="GO" id="GO:0046872">
    <property type="term" value="F:metal ion binding"/>
    <property type="evidence" value="ECO:0007669"/>
    <property type="project" value="UniProtKB-KW"/>
</dbReference>